<proteinExistence type="predicted"/>
<keyword evidence="2" id="KW-1185">Reference proteome</keyword>
<gene>
    <name evidence="1" type="ORF">Lalb_Chr04g0255361</name>
</gene>
<reference evidence="2" key="1">
    <citation type="journal article" date="2020" name="Nat. Commun.">
        <title>Genome sequence of the cluster root forming white lupin.</title>
        <authorList>
            <person name="Hufnagel B."/>
            <person name="Marques A."/>
            <person name="Soriano A."/>
            <person name="Marques L."/>
            <person name="Divol F."/>
            <person name="Doumas P."/>
            <person name="Sallet E."/>
            <person name="Mancinotti D."/>
            <person name="Carrere S."/>
            <person name="Marande W."/>
            <person name="Arribat S."/>
            <person name="Keller J."/>
            <person name="Huneau C."/>
            <person name="Blein T."/>
            <person name="Aime D."/>
            <person name="Laguerre M."/>
            <person name="Taylor J."/>
            <person name="Schubert V."/>
            <person name="Nelson M."/>
            <person name="Geu-Flores F."/>
            <person name="Crespi M."/>
            <person name="Gallardo-Guerrero K."/>
            <person name="Delaux P.-M."/>
            <person name="Salse J."/>
            <person name="Berges H."/>
            <person name="Guyot R."/>
            <person name="Gouzy J."/>
            <person name="Peret B."/>
        </authorList>
    </citation>
    <scope>NUCLEOTIDE SEQUENCE [LARGE SCALE GENOMIC DNA]</scope>
    <source>
        <strain evidence="2">cv. Amiga</strain>
    </source>
</reference>
<evidence type="ECO:0000313" key="2">
    <source>
        <dbReference type="Proteomes" id="UP000447434"/>
    </source>
</evidence>
<name>A0A6A4QNE7_LUPAL</name>
<accession>A0A6A4QNE7</accession>
<evidence type="ECO:0000313" key="1">
    <source>
        <dbReference type="EMBL" id="KAE9615450.1"/>
    </source>
</evidence>
<comment type="caution">
    <text evidence="1">The sequence shown here is derived from an EMBL/GenBank/DDBJ whole genome shotgun (WGS) entry which is preliminary data.</text>
</comment>
<dbReference type="EMBL" id="WOCE01000004">
    <property type="protein sequence ID" value="KAE9615450.1"/>
    <property type="molecule type" value="Genomic_DNA"/>
</dbReference>
<sequence length="55" mass="6686">MERSHSIAKAPKQWKIILSTFFPFMSPPFHQVGWLILRVRQFFWVLLMLVVRIEE</sequence>
<protein>
    <submittedName>
        <fullName evidence="1">Uncharacterized protein</fullName>
    </submittedName>
</protein>
<organism evidence="1 2">
    <name type="scientific">Lupinus albus</name>
    <name type="common">White lupine</name>
    <name type="synonym">Lupinus termis</name>
    <dbReference type="NCBI Taxonomy" id="3870"/>
    <lineage>
        <taxon>Eukaryota</taxon>
        <taxon>Viridiplantae</taxon>
        <taxon>Streptophyta</taxon>
        <taxon>Embryophyta</taxon>
        <taxon>Tracheophyta</taxon>
        <taxon>Spermatophyta</taxon>
        <taxon>Magnoliopsida</taxon>
        <taxon>eudicotyledons</taxon>
        <taxon>Gunneridae</taxon>
        <taxon>Pentapetalae</taxon>
        <taxon>rosids</taxon>
        <taxon>fabids</taxon>
        <taxon>Fabales</taxon>
        <taxon>Fabaceae</taxon>
        <taxon>Papilionoideae</taxon>
        <taxon>50 kb inversion clade</taxon>
        <taxon>genistoids sensu lato</taxon>
        <taxon>core genistoids</taxon>
        <taxon>Genisteae</taxon>
        <taxon>Lupinus</taxon>
    </lineage>
</organism>
<dbReference type="Proteomes" id="UP000447434">
    <property type="component" value="Chromosome 4"/>
</dbReference>
<dbReference type="AlphaFoldDB" id="A0A6A4QNE7"/>